<comment type="caution">
    <text evidence="2">The sequence shown here is derived from an EMBL/GenBank/DDBJ whole genome shotgun (WGS) entry which is preliminary data.</text>
</comment>
<proteinExistence type="predicted"/>
<organism evidence="2 3">
    <name type="scientific">Coemansia thaxteri</name>
    <dbReference type="NCBI Taxonomy" id="2663907"/>
    <lineage>
        <taxon>Eukaryota</taxon>
        <taxon>Fungi</taxon>
        <taxon>Fungi incertae sedis</taxon>
        <taxon>Zoopagomycota</taxon>
        <taxon>Kickxellomycotina</taxon>
        <taxon>Kickxellomycetes</taxon>
        <taxon>Kickxellales</taxon>
        <taxon>Kickxellaceae</taxon>
        <taxon>Coemansia</taxon>
    </lineage>
</organism>
<dbReference type="EMBL" id="JANBQF010000703">
    <property type="protein sequence ID" value="KAJ1999453.1"/>
    <property type="molecule type" value="Genomic_DNA"/>
</dbReference>
<accession>A0A9W8BG93</accession>
<protein>
    <submittedName>
        <fullName evidence="2">Uncharacterized protein</fullName>
    </submittedName>
</protein>
<feature type="compositionally biased region" description="Low complexity" evidence="1">
    <location>
        <begin position="136"/>
        <end position="146"/>
    </location>
</feature>
<dbReference type="OrthoDB" id="509821at2759"/>
<dbReference type="InterPro" id="IPR019176">
    <property type="entry name" value="Cytochrome_B561-rel"/>
</dbReference>
<evidence type="ECO:0000313" key="3">
    <source>
        <dbReference type="Proteomes" id="UP001150907"/>
    </source>
</evidence>
<name>A0A9W8BG93_9FUNG</name>
<evidence type="ECO:0000313" key="2">
    <source>
        <dbReference type="EMBL" id="KAJ1999453.1"/>
    </source>
</evidence>
<dbReference type="PANTHER" id="PTHR21780">
    <property type="entry name" value="TRANSMEMBRANE PROTEIN 209"/>
    <property type="match status" value="1"/>
</dbReference>
<feature type="region of interest" description="Disordered" evidence="1">
    <location>
        <begin position="97"/>
        <end position="146"/>
    </location>
</feature>
<keyword evidence="3" id="KW-1185">Reference proteome</keyword>
<evidence type="ECO:0000256" key="1">
    <source>
        <dbReference type="SAM" id="MobiDB-lite"/>
    </source>
</evidence>
<dbReference type="AlphaFoldDB" id="A0A9W8BG93"/>
<reference evidence="2" key="1">
    <citation type="submission" date="2022-07" db="EMBL/GenBank/DDBJ databases">
        <title>Phylogenomic reconstructions and comparative analyses of Kickxellomycotina fungi.</title>
        <authorList>
            <person name="Reynolds N.K."/>
            <person name="Stajich J.E."/>
            <person name="Barry K."/>
            <person name="Grigoriev I.V."/>
            <person name="Crous P."/>
            <person name="Smith M.E."/>
        </authorList>
    </citation>
    <scope>NUCLEOTIDE SEQUENCE</scope>
    <source>
        <strain evidence="2">IMI 214461</strain>
    </source>
</reference>
<dbReference type="Proteomes" id="UP001150907">
    <property type="component" value="Unassembled WGS sequence"/>
</dbReference>
<dbReference type="PANTHER" id="PTHR21780:SF0">
    <property type="entry name" value="TRANSMEMBRANE PROTEIN 209"/>
    <property type="match status" value="1"/>
</dbReference>
<dbReference type="Pfam" id="PF09786">
    <property type="entry name" value="CytochromB561_N"/>
    <property type="match status" value="1"/>
</dbReference>
<dbReference type="GO" id="GO:0016020">
    <property type="term" value="C:membrane"/>
    <property type="evidence" value="ECO:0007669"/>
    <property type="project" value="TreeGrafter"/>
</dbReference>
<sequence>MSERQSTMRLRWNVASLIVLAWCLQTGMYRQIKGVTLAAGIPLYAWSLLEWFGLAVLFYNTAEAVWCLLRPQNQYTNFAMTPSQRLRIGLDSRLKSTARDTPITPPRMTPSRSPFRKQTPASVTDIDSRRRTPVKGGASTTSAAGCTTPRILRSPVSLATGFAHNGYSADSDALTLTQVLKKIPGASSITDHAMGSPTHAGPPGSFVLGTPPMFSAHDDLNISTPRLPVSRYGISDMAAATPLQQHLRAQPTIGLYQTAAPVSRAIGSEGSKGLSKDRAVGDVEYLEPHEVLEKYSAERDILDWVEKMHTWFVRHLLRPLCKQIDELDELFEQHGLGHLSCRRTVLDAAALEQAKSAAATSAFAPSSFGSMAFGGGFASTAASSFAQGTSATPQTLVDLALKYGDLPQTKERMALEKYLLIPGYNCRDYIVQRVHTLAQSVALPAYVFDGGGSYAPFSRNSLPRSSDFEPGSAPEQPWNPALHPTDAQLLFHLFCTFMDQTLPPVQNSRHPFTDRYVMQPDRKSDHNLPVQIIQVVRKRPHFCLIVKGSFYDVTANRNNLFITLILFVLEIQRECAGYLGLTNLGGKHVDLLAVVAK</sequence>
<gene>
    <name evidence="2" type="ORF">H4R26_005058</name>
</gene>